<evidence type="ECO:0000313" key="3">
    <source>
        <dbReference type="Proteomes" id="UP000092460"/>
    </source>
</evidence>
<protein>
    <submittedName>
        <fullName evidence="2">Uncharacterized protein</fullName>
    </submittedName>
</protein>
<sequence length="327" mass="38516">MTSCPNNHRRCSYSYFTFISFVYIVTIRFGFASTSLDPIKEEVNPRMYNDSEQIEISTTVSPSLKHLAQCGNTQRMVDNCFRDLPPHLMAFLQSKKPAINKNEVLSKCKVFERGMECFDEYTARCLPHTNLNILQNNVEGAKHFFNKFCGDREFQSNKECGSIRIKESYRSNGEPIGGICVNKQSTCLWCFLISDYLKHKDCLSYIQDDWMRCTKSFQIILTEELYMENKNVTQKFMEFCCARHAYETCIYNSARYKCYKHSAKFAREAAKMLTDEKHFSNCRQYEAIMCNGRASLHRQYWQHCWPCWVMLLVLCRLFLPTYRLITH</sequence>
<organism evidence="2 3">
    <name type="scientific">Glossina palpalis gambiensis</name>
    <dbReference type="NCBI Taxonomy" id="67801"/>
    <lineage>
        <taxon>Eukaryota</taxon>
        <taxon>Metazoa</taxon>
        <taxon>Ecdysozoa</taxon>
        <taxon>Arthropoda</taxon>
        <taxon>Hexapoda</taxon>
        <taxon>Insecta</taxon>
        <taxon>Pterygota</taxon>
        <taxon>Neoptera</taxon>
        <taxon>Endopterygota</taxon>
        <taxon>Diptera</taxon>
        <taxon>Brachycera</taxon>
        <taxon>Muscomorpha</taxon>
        <taxon>Hippoboscoidea</taxon>
        <taxon>Glossinidae</taxon>
        <taxon>Glossina</taxon>
    </lineage>
</organism>
<dbReference type="PANTHER" id="PTHR33964:SF2">
    <property type="entry name" value="IP09356P"/>
    <property type="match status" value="1"/>
</dbReference>
<keyword evidence="1" id="KW-0472">Membrane</keyword>
<dbReference type="STRING" id="67801.A0A1B0BSX5"/>
<keyword evidence="1" id="KW-1133">Transmembrane helix</keyword>
<accession>A0A1B0BSX5</accession>
<dbReference type="AlphaFoldDB" id="A0A1B0BSX5"/>
<dbReference type="EMBL" id="JXJN01019901">
    <property type="status" value="NOT_ANNOTATED_CDS"/>
    <property type="molecule type" value="Genomic_DNA"/>
</dbReference>
<dbReference type="EnsemblMetazoa" id="GPPI039533-RA">
    <property type="protein sequence ID" value="GPPI039533-PA"/>
    <property type="gene ID" value="GPPI039533"/>
</dbReference>
<reference evidence="3" key="1">
    <citation type="submission" date="2015-01" db="EMBL/GenBank/DDBJ databases">
        <authorList>
            <person name="Aksoy S."/>
            <person name="Warren W."/>
            <person name="Wilson R.K."/>
        </authorList>
    </citation>
    <scope>NUCLEOTIDE SEQUENCE [LARGE SCALE GENOMIC DNA]</scope>
    <source>
        <strain evidence="3">IAEA</strain>
    </source>
</reference>
<proteinExistence type="predicted"/>
<name>A0A1B0BSX5_9MUSC</name>
<evidence type="ECO:0000256" key="1">
    <source>
        <dbReference type="SAM" id="Phobius"/>
    </source>
</evidence>
<feature type="transmembrane region" description="Helical" evidence="1">
    <location>
        <begin position="12"/>
        <end position="31"/>
    </location>
</feature>
<keyword evidence="1" id="KW-0812">Transmembrane</keyword>
<dbReference type="VEuPathDB" id="VectorBase:GPPI039533"/>
<reference evidence="2" key="2">
    <citation type="submission" date="2020-05" db="UniProtKB">
        <authorList>
            <consortium name="EnsemblMetazoa"/>
        </authorList>
    </citation>
    <scope>IDENTIFICATION</scope>
    <source>
        <strain evidence="2">IAEA</strain>
    </source>
</reference>
<evidence type="ECO:0000313" key="2">
    <source>
        <dbReference type="EnsemblMetazoa" id="GPPI039533-PA"/>
    </source>
</evidence>
<keyword evidence="3" id="KW-1185">Reference proteome</keyword>
<dbReference type="PANTHER" id="PTHR33964">
    <property type="entry name" value="RE45066P-RELATED"/>
    <property type="match status" value="1"/>
</dbReference>
<dbReference type="Proteomes" id="UP000092460">
    <property type="component" value="Unassembled WGS sequence"/>
</dbReference>